<proteinExistence type="inferred from homology"/>
<gene>
    <name evidence="14" type="ORF">NITLEN_10353</name>
</gene>
<keyword evidence="3 8" id="KW-0274">FAD</keyword>
<feature type="domain" description="FAD/NAD(P)-binding" evidence="13">
    <location>
        <begin position="37"/>
        <end position="358"/>
    </location>
</feature>
<comment type="similarity">
    <text evidence="1 10">Belongs to the class-I pyridine nucleotide-disulfide oxidoreductase family.</text>
</comment>
<feature type="binding site" evidence="8">
    <location>
        <position position="148"/>
    </location>
    <ligand>
        <name>FAD</name>
        <dbReference type="ChEBI" id="CHEBI:57692"/>
    </ligand>
</feature>
<evidence type="ECO:0000256" key="3">
    <source>
        <dbReference type="ARBA" id="ARBA00022827"/>
    </source>
</evidence>
<evidence type="ECO:0000256" key="9">
    <source>
        <dbReference type="PIRSR" id="PIRSR000350-4"/>
    </source>
</evidence>
<keyword evidence="15" id="KW-1185">Reference proteome</keyword>
<organism evidence="14 15">
    <name type="scientific">Nitrospira lenta</name>
    <dbReference type="NCBI Taxonomy" id="1436998"/>
    <lineage>
        <taxon>Bacteria</taxon>
        <taxon>Pseudomonadati</taxon>
        <taxon>Nitrospirota</taxon>
        <taxon>Nitrospiria</taxon>
        <taxon>Nitrospirales</taxon>
        <taxon>Nitrospiraceae</taxon>
        <taxon>Nitrospira</taxon>
    </lineage>
</organism>
<dbReference type="Gene3D" id="3.50.50.60">
    <property type="entry name" value="FAD/NAD(P)-binding domain"/>
    <property type="match status" value="2"/>
</dbReference>
<feature type="disulfide bond" description="Redox-active" evidence="9">
    <location>
        <begin position="74"/>
        <end position="79"/>
    </location>
</feature>
<keyword evidence="5 10" id="KW-0560">Oxidoreductase</keyword>
<dbReference type="InterPro" id="IPR016156">
    <property type="entry name" value="FAD/NAD-linked_Rdtase_dimer_sf"/>
</dbReference>
<dbReference type="InterPro" id="IPR012999">
    <property type="entry name" value="Pyr_OxRdtase_I_AS"/>
</dbReference>
<dbReference type="PANTHER" id="PTHR43014">
    <property type="entry name" value="MERCURIC REDUCTASE"/>
    <property type="match status" value="1"/>
</dbReference>
<dbReference type="PANTHER" id="PTHR43014:SF2">
    <property type="entry name" value="MERCURIC REDUCTASE"/>
    <property type="match status" value="1"/>
</dbReference>
<sequence length="518" mass="55954">MSQHDESVMLPDDEYNRRLVANVHPSNWINPEPSGRYNIAVIGAGTAGLIIAVVAASLGAKVALIEKHLMGGDCLNVGCVPSKGVIRAARAWADLRKAEDFGIHIPPGVTYDFGAAMARMRKLRARISHNDSAQRYSQLGVDVYSGSGRFTGSDSIQVEGPAGNRTLSFVKAAICTGARASAPQIPGLQEAGYLTNETVFSLTELPPRLAVIGAGPIGCELAQAFARFGSQVYLIEAQHGIMPNEDRDAAQVVERQMVHEGVKLLCCGKDLTVSKAAGGKRLTVDSHGQQYDVTVDEILVGVGRTPNVEGVGLEAIGVEFDKQNGVKVNGRLQTSNPRIFAAGDVCSRYKFTHAADAMAQVVIQNALFPHPFGLGYADVDSLIMPWCTFTEPEIAHVGMYEKDAQEKGLEVETYTFKLDEVDRAILDGEDEGFARVHIQKGSDKILGATIVAAHAGEMISEFSVLMKAGLGAKTIAGTIHPYPTQAEVNKKVVNLWRKAHFTQATKNRLMKLFAWMRR</sequence>
<feature type="binding site" evidence="8">
    <location>
        <begin position="213"/>
        <end position="220"/>
    </location>
    <ligand>
        <name>NAD(+)</name>
        <dbReference type="ChEBI" id="CHEBI:57540"/>
    </ligand>
</feature>
<dbReference type="Pfam" id="PF02852">
    <property type="entry name" value="Pyr_redox_dim"/>
    <property type="match status" value="1"/>
</dbReference>
<dbReference type="GO" id="GO:0016152">
    <property type="term" value="F:mercury (II) reductase (NADP+) activity"/>
    <property type="evidence" value="ECO:0007669"/>
    <property type="project" value="UniProtKB-EC"/>
</dbReference>
<dbReference type="PRINTS" id="PR00411">
    <property type="entry name" value="PNDRDTASEI"/>
</dbReference>
<dbReference type="InParanoid" id="A0A330L1R4"/>
<dbReference type="AlphaFoldDB" id="A0A330L1R4"/>
<dbReference type="RefSeq" id="WP_121987823.1">
    <property type="nucleotide sequence ID" value="NZ_OUNR01000001.1"/>
</dbReference>
<dbReference type="SUPFAM" id="SSF55424">
    <property type="entry name" value="FAD/NAD-linked reductases, dimerisation (C-terminal) domain"/>
    <property type="match status" value="1"/>
</dbReference>
<dbReference type="PRINTS" id="PR00368">
    <property type="entry name" value="FADPNR"/>
</dbReference>
<dbReference type="EC" id="1.16.1.1" evidence="14"/>
<dbReference type="InterPro" id="IPR001100">
    <property type="entry name" value="Pyr_nuc-diS_OxRdtase"/>
</dbReference>
<dbReference type="Pfam" id="PF07992">
    <property type="entry name" value="Pyr_redox_2"/>
    <property type="match status" value="1"/>
</dbReference>
<evidence type="ECO:0000259" key="13">
    <source>
        <dbReference type="Pfam" id="PF07992"/>
    </source>
</evidence>
<keyword evidence="8" id="KW-0547">Nucleotide-binding</keyword>
<dbReference type="InterPro" id="IPR004099">
    <property type="entry name" value="Pyr_nucl-diS_OxRdtase_dimer"/>
</dbReference>
<keyword evidence="8" id="KW-0520">NAD</keyword>
<dbReference type="GO" id="GO:0003955">
    <property type="term" value="F:NAD(P)H dehydrogenase (quinone) activity"/>
    <property type="evidence" value="ECO:0007669"/>
    <property type="project" value="TreeGrafter"/>
</dbReference>
<accession>A0A330L1R4</accession>
<dbReference type="SUPFAM" id="SSF51905">
    <property type="entry name" value="FAD/NAD(P)-binding domain"/>
    <property type="match status" value="1"/>
</dbReference>
<evidence type="ECO:0000256" key="1">
    <source>
        <dbReference type="ARBA" id="ARBA00007532"/>
    </source>
</evidence>
<feature type="binding site" evidence="8">
    <location>
        <position position="83"/>
    </location>
    <ligand>
        <name>FAD</name>
        <dbReference type="ChEBI" id="CHEBI:57692"/>
    </ligand>
</feature>
<dbReference type="NCBIfam" id="NF004991">
    <property type="entry name" value="PRK06370.1-3"/>
    <property type="match status" value="1"/>
</dbReference>
<keyword evidence="7 10" id="KW-0676">Redox-active center</keyword>
<evidence type="ECO:0000256" key="2">
    <source>
        <dbReference type="ARBA" id="ARBA00022630"/>
    </source>
</evidence>
<name>A0A330L1R4_9BACT</name>
<dbReference type="GO" id="GO:0016668">
    <property type="term" value="F:oxidoreductase activity, acting on a sulfur group of donors, NAD(P) as acceptor"/>
    <property type="evidence" value="ECO:0007669"/>
    <property type="project" value="InterPro"/>
</dbReference>
<evidence type="ECO:0000313" key="14">
    <source>
        <dbReference type="EMBL" id="SPP63267.1"/>
    </source>
</evidence>
<evidence type="ECO:0000256" key="10">
    <source>
        <dbReference type="RuleBase" id="RU003691"/>
    </source>
</evidence>
<evidence type="ECO:0000256" key="5">
    <source>
        <dbReference type="ARBA" id="ARBA00023002"/>
    </source>
</evidence>
<dbReference type="EMBL" id="OUNR01000001">
    <property type="protein sequence ID" value="SPP63267.1"/>
    <property type="molecule type" value="Genomic_DNA"/>
</dbReference>
<dbReference type="FunFam" id="3.30.390.30:FF:000001">
    <property type="entry name" value="Dihydrolipoyl dehydrogenase"/>
    <property type="match status" value="1"/>
</dbReference>
<keyword evidence="6" id="KW-1015">Disulfide bond</keyword>
<dbReference type="Gene3D" id="3.30.390.30">
    <property type="match status" value="1"/>
</dbReference>
<evidence type="ECO:0000256" key="11">
    <source>
        <dbReference type="SAM" id="Phobius"/>
    </source>
</evidence>
<keyword evidence="11" id="KW-0812">Transmembrane</keyword>
<dbReference type="GO" id="GO:0050660">
    <property type="term" value="F:flavin adenine dinucleotide binding"/>
    <property type="evidence" value="ECO:0007669"/>
    <property type="project" value="TreeGrafter"/>
</dbReference>
<dbReference type="Proteomes" id="UP000248168">
    <property type="component" value="Unassembled WGS sequence"/>
</dbReference>
<dbReference type="PROSITE" id="PS00076">
    <property type="entry name" value="PYRIDINE_REDOX_1"/>
    <property type="match status" value="1"/>
</dbReference>
<feature type="binding site" evidence="8">
    <location>
        <position position="344"/>
    </location>
    <ligand>
        <name>FAD</name>
        <dbReference type="ChEBI" id="CHEBI:57692"/>
    </ligand>
</feature>
<evidence type="ECO:0000256" key="4">
    <source>
        <dbReference type="ARBA" id="ARBA00022857"/>
    </source>
</evidence>
<evidence type="ECO:0000256" key="7">
    <source>
        <dbReference type="ARBA" id="ARBA00023284"/>
    </source>
</evidence>
<dbReference type="OrthoDB" id="9786429at2"/>
<protein>
    <submittedName>
        <fullName evidence="14">Putative Mercuric reductase</fullName>
        <ecNumber evidence="14">1.16.1.1</ecNumber>
    </submittedName>
</protein>
<feature type="binding site" evidence="8">
    <location>
        <position position="236"/>
    </location>
    <ligand>
        <name>NAD(+)</name>
        <dbReference type="ChEBI" id="CHEBI:57540"/>
    </ligand>
</feature>
<comment type="cofactor">
    <cofactor evidence="8">
        <name>FAD</name>
        <dbReference type="ChEBI" id="CHEBI:57692"/>
    </cofactor>
    <text evidence="8">Binds 1 FAD per subunit.</text>
</comment>
<evidence type="ECO:0000256" key="6">
    <source>
        <dbReference type="ARBA" id="ARBA00023157"/>
    </source>
</evidence>
<dbReference type="PIRSF" id="PIRSF000350">
    <property type="entry name" value="Mercury_reductase_MerA"/>
    <property type="match status" value="1"/>
</dbReference>
<dbReference type="FunFam" id="3.50.50.60:FF:000379">
    <property type="entry name" value="Mercuric reductase"/>
    <property type="match status" value="1"/>
</dbReference>
<feature type="transmembrane region" description="Helical" evidence="11">
    <location>
        <begin position="37"/>
        <end position="60"/>
    </location>
</feature>
<reference evidence="15" key="1">
    <citation type="submission" date="2018-04" db="EMBL/GenBank/DDBJ databases">
        <authorList>
            <person name="Lucker S."/>
            <person name="Sakoula D."/>
        </authorList>
    </citation>
    <scope>NUCLEOTIDE SEQUENCE [LARGE SCALE GENOMIC DNA]</scope>
</reference>
<keyword evidence="2 10" id="KW-0285">Flavoprotein</keyword>
<keyword evidence="4" id="KW-0521">NADP</keyword>
<evidence type="ECO:0000313" key="15">
    <source>
        <dbReference type="Proteomes" id="UP000248168"/>
    </source>
</evidence>
<feature type="binding site" evidence="8">
    <location>
        <position position="303"/>
    </location>
    <ligand>
        <name>NAD(+)</name>
        <dbReference type="ChEBI" id="CHEBI:57540"/>
    </ligand>
</feature>
<dbReference type="InterPro" id="IPR023753">
    <property type="entry name" value="FAD/NAD-binding_dom"/>
</dbReference>
<feature type="domain" description="Pyridine nucleotide-disulphide oxidoreductase dimerisation" evidence="12">
    <location>
        <begin position="384"/>
        <end position="490"/>
    </location>
</feature>
<keyword evidence="11" id="KW-0472">Membrane</keyword>
<keyword evidence="11" id="KW-1133">Transmembrane helix</keyword>
<dbReference type="InterPro" id="IPR036188">
    <property type="entry name" value="FAD/NAD-bd_sf"/>
</dbReference>
<evidence type="ECO:0000256" key="8">
    <source>
        <dbReference type="PIRSR" id="PIRSR000350-3"/>
    </source>
</evidence>
<evidence type="ECO:0000259" key="12">
    <source>
        <dbReference type="Pfam" id="PF02852"/>
    </source>
</evidence>